<reference evidence="3 4" key="1">
    <citation type="submission" date="2024-01" db="EMBL/GenBank/DDBJ databases">
        <authorList>
            <person name="Botero Cardona J."/>
        </authorList>
    </citation>
    <scope>NUCLEOTIDE SEQUENCE [LARGE SCALE GENOMIC DNA]</scope>
    <source>
        <strain evidence="3 4">LMG 33000</strain>
    </source>
</reference>
<dbReference type="InterPro" id="IPR001296">
    <property type="entry name" value="Glyco_trans_1"/>
</dbReference>
<gene>
    <name evidence="3" type="ORF">R54876_GBNLAHCA_00652</name>
</gene>
<evidence type="ECO:0000313" key="3">
    <source>
        <dbReference type="EMBL" id="CAK8054092.1"/>
    </source>
</evidence>
<dbReference type="EMBL" id="CAWVOH010000001">
    <property type="protein sequence ID" value="CAK8054092.1"/>
    <property type="molecule type" value="Genomic_DNA"/>
</dbReference>
<dbReference type="PANTHER" id="PTHR12526">
    <property type="entry name" value="GLYCOSYLTRANSFERASE"/>
    <property type="match status" value="1"/>
</dbReference>
<comment type="caution">
    <text evidence="3">The sequence shown here is derived from an EMBL/GenBank/DDBJ whole genome shotgun (WGS) entry which is preliminary data.</text>
</comment>
<dbReference type="Pfam" id="PF13579">
    <property type="entry name" value="Glyco_trans_4_4"/>
    <property type="match status" value="1"/>
</dbReference>
<dbReference type="Gene3D" id="3.40.50.2000">
    <property type="entry name" value="Glycogen Phosphorylase B"/>
    <property type="match status" value="2"/>
</dbReference>
<dbReference type="InterPro" id="IPR028098">
    <property type="entry name" value="Glyco_trans_4-like_N"/>
</dbReference>
<evidence type="ECO:0000259" key="2">
    <source>
        <dbReference type="Pfam" id="PF13579"/>
    </source>
</evidence>
<organism evidence="3 4">
    <name type="scientific">Eupransor demetentiae</name>
    <dbReference type="NCBI Taxonomy" id="3109584"/>
    <lineage>
        <taxon>Bacteria</taxon>
        <taxon>Bacillati</taxon>
        <taxon>Bacillota</taxon>
        <taxon>Bacilli</taxon>
        <taxon>Lactobacillales</taxon>
        <taxon>Lactobacillaceae</taxon>
        <taxon>Eupransor</taxon>
    </lineage>
</organism>
<evidence type="ECO:0000313" key="4">
    <source>
        <dbReference type="Proteomes" id="UP001314241"/>
    </source>
</evidence>
<feature type="domain" description="Glycosyl transferase family 1" evidence="1">
    <location>
        <begin position="196"/>
        <end position="359"/>
    </location>
</feature>
<keyword evidence="4" id="KW-1185">Reference proteome</keyword>
<dbReference type="PANTHER" id="PTHR12526:SF630">
    <property type="entry name" value="GLYCOSYLTRANSFERASE"/>
    <property type="match status" value="1"/>
</dbReference>
<sequence length="380" mass="42732">MVKKVLIVSSTASMIQQFTMPTIEILQSQGYQVAVAANFKEPGTITTAAAEQLKEKLASLKVSVYGVDFPRGAGSIAGNWRAYQSLKKIMKDDWSFVYTQASLASVLSRILAHQRRIPVLYYAHGFQFYKGAGWKSWVLYYPIEKFLSRWTKVLVTINQEDEDLARQRFHAQSVERINGVGIDYQRFAAGISAAKRTKIRKDLGLVDNQRLLISVGELSARKNHRLVLEAMAKLPEKDWSYWIVGLGPLKAELQEYIVEHGLQERVRLLGYRSDVADLYHVADAAVFPSRFEGLMVAGMEAMAAGLPLIYAQVRGIQDYVEDGVTGYGFADNDLEQLQAAILTYLHDDRNLGVAAQKAAQQFDYPAIKQRLAEILKEMED</sequence>
<dbReference type="RefSeq" id="WP_349641634.1">
    <property type="nucleotide sequence ID" value="NZ_CAWVOH010000001.1"/>
</dbReference>
<evidence type="ECO:0000259" key="1">
    <source>
        <dbReference type="Pfam" id="PF00534"/>
    </source>
</evidence>
<proteinExistence type="predicted"/>
<feature type="domain" description="Glycosyltransferase subfamily 4-like N-terminal" evidence="2">
    <location>
        <begin position="17"/>
        <end position="169"/>
    </location>
</feature>
<dbReference type="SUPFAM" id="SSF53756">
    <property type="entry name" value="UDP-Glycosyltransferase/glycogen phosphorylase"/>
    <property type="match status" value="1"/>
</dbReference>
<name>A0ABM9N4K9_9LACO</name>
<accession>A0ABM9N4K9</accession>
<dbReference type="Proteomes" id="UP001314241">
    <property type="component" value="Unassembled WGS sequence"/>
</dbReference>
<protein>
    <submittedName>
        <fullName evidence="3">Glycosyltransferase involved in cell wall bisynthesis (RfaB)</fullName>
    </submittedName>
</protein>
<dbReference type="Pfam" id="PF00534">
    <property type="entry name" value="Glycos_transf_1"/>
    <property type="match status" value="1"/>
</dbReference>